<dbReference type="InterPro" id="IPR051450">
    <property type="entry name" value="Gfo/Idh/MocA_Oxidoreductases"/>
</dbReference>
<dbReference type="EMBL" id="MFKU01000016">
    <property type="protein sequence ID" value="OGG48243.1"/>
    <property type="molecule type" value="Genomic_DNA"/>
</dbReference>
<organism evidence="3 4">
    <name type="scientific">Candidatus Kaiserbacteria bacterium RIFCSPHIGHO2_01_FULL_53_31</name>
    <dbReference type="NCBI Taxonomy" id="1798481"/>
    <lineage>
        <taxon>Bacteria</taxon>
        <taxon>Candidatus Kaiseribacteriota</taxon>
    </lineage>
</organism>
<dbReference type="Proteomes" id="UP000178815">
    <property type="component" value="Unassembled WGS sequence"/>
</dbReference>
<dbReference type="PANTHER" id="PTHR43377">
    <property type="entry name" value="BILIVERDIN REDUCTASE A"/>
    <property type="match status" value="1"/>
</dbReference>
<evidence type="ECO:0008006" key="5">
    <source>
        <dbReference type="Google" id="ProtNLM"/>
    </source>
</evidence>
<dbReference type="InterPro" id="IPR036291">
    <property type="entry name" value="NAD(P)-bd_dom_sf"/>
</dbReference>
<protein>
    <recommendedName>
        <fullName evidence="5">Gfo/Idh/MocA-like oxidoreductase N-terminal domain-containing protein</fullName>
    </recommendedName>
</protein>
<dbReference type="STRING" id="1798481.A2678_01510"/>
<dbReference type="SUPFAM" id="SSF55347">
    <property type="entry name" value="Glyceraldehyde-3-phosphate dehydrogenase-like, C-terminal domain"/>
    <property type="match status" value="1"/>
</dbReference>
<dbReference type="Gene3D" id="3.30.360.10">
    <property type="entry name" value="Dihydrodipicolinate Reductase, domain 2"/>
    <property type="match status" value="1"/>
</dbReference>
<evidence type="ECO:0000313" key="3">
    <source>
        <dbReference type="EMBL" id="OGG48243.1"/>
    </source>
</evidence>
<dbReference type="SUPFAM" id="SSF52283">
    <property type="entry name" value="Formate/glycerate dehydrogenase catalytic domain-like"/>
    <property type="match status" value="1"/>
</dbReference>
<evidence type="ECO:0000259" key="1">
    <source>
        <dbReference type="Pfam" id="PF01408"/>
    </source>
</evidence>
<dbReference type="SUPFAM" id="SSF51735">
    <property type="entry name" value="NAD(P)-binding Rossmann-fold domains"/>
    <property type="match status" value="2"/>
</dbReference>
<proteinExistence type="predicted"/>
<dbReference type="InterPro" id="IPR000683">
    <property type="entry name" value="Gfo/Idh/MocA-like_OxRdtase_N"/>
</dbReference>
<gene>
    <name evidence="3" type="ORF">A2678_01510</name>
</gene>
<dbReference type="PANTHER" id="PTHR43377:SF1">
    <property type="entry name" value="BILIVERDIN REDUCTASE A"/>
    <property type="match status" value="1"/>
</dbReference>
<comment type="caution">
    <text evidence="3">The sequence shown here is derived from an EMBL/GenBank/DDBJ whole genome shotgun (WGS) entry which is preliminary data.</text>
</comment>
<feature type="domain" description="D-isomer specific 2-hydroxyacid dehydrogenase NAD-binding" evidence="2">
    <location>
        <begin position="522"/>
        <end position="672"/>
    </location>
</feature>
<dbReference type="GO" id="GO:0051287">
    <property type="term" value="F:NAD binding"/>
    <property type="evidence" value="ECO:0007669"/>
    <property type="project" value="InterPro"/>
</dbReference>
<dbReference type="Pfam" id="PF01408">
    <property type="entry name" value="GFO_IDH_MocA"/>
    <property type="match status" value="1"/>
</dbReference>
<name>A0A1F6CG83_9BACT</name>
<dbReference type="Pfam" id="PF02826">
    <property type="entry name" value="2-Hacid_dh_C"/>
    <property type="match status" value="1"/>
</dbReference>
<feature type="domain" description="Gfo/Idh/MocA-like oxidoreductase N-terminal" evidence="1">
    <location>
        <begin position="7"/>
        <end position="128"/>
    </location>
</feature>
<dbReference type="AlphaFoldDB" id="A0A1F6CG83"/>
<accession>A0A1F6CG83</accession>
<reference evidence="3 4" key="1">
    <citation type="journal article" date="2016" name="Nat. Commun.">
        <title>Thousands of microbial genomes shed light on interconnected biogeochemical processes in an aquifer system.</title>
        <authorList>
            <person name="Anantharaman K."/>
            <person name="Brown C.T."/>
            <person name="Hug L.A."/>
            <person name="Sharon I."/>
            <person name="Castelle C.J."/>
            <person name="Probst A.J."/>
            <person name="Thomas B.C."/>
            <person name="Singh A."/>
            <person name="Wilkins M.J."/>
            <person name="Karaoz U."/>
            <person name="Brodie E.L."/>
            <person name="Williams K.H."/>
            <person name="Hubbard S.S."/>
            <person name="Banfield J.F."/>
        </authorList>
    </citation>
    <scope>NUCLEOTIDE SEQUENCE [LARGE SCALE GENOMIC DNA]</scope>
</reference>
<sequence>MQNTLPIRLGIIGVGHMTVKRHLPALARLCAAGKCVMQGICDINLDAAQKAGKTYRIPFVTHDASALLERNDIDAVCVFGPADVHYSYGLAALKAGKHLFVEKPPAQNTSQLKEMCDAAQKRSLTAVAGFNRRFQRSIQEITKRIDRESLLTAEAVFNKPNATVPAPFGMRTWLGANSIHALDVLCFVMGERPTALYSVGNGGSAESRENFSALIEWGDRQATFSANNSAGSRLERYAFHGYGISFVCDGSSLHIYRSGEGKEEKIESTSGADGGIDDEFESFFDAIVSGTLPPHALRHALAALHLVELIENGHQGPINWSFLGETSAVPAAAQAVVSESNIRRVLPTKDAPSVLVLNPSVMKKELPGLASRFTIVYEGNLGTLSKEAREKVVAVITGGPHGKPLDTAHLAQLPAVSVLGVIGASVKKWGGALAIEHHIPIINTADVYADAVAEFIVMQALVGVRCASVSHDVMRRGGWNFSVSNRTVEFKKSVRDVVKRVLPARFTHALKFVRPAQSASGNPTGLSTHMLQGRTIGIIGYGEITKRTIPLFVAHGCRVLVDSEHADRDTLQSLGAEKASLAQALRADVVSLQRGLSPRTERSFGEREINTLRPGTVFINSARAGLVDTVALFTRLKKGDIFACLDVFDEEPLPRHDELRRLPNVFLTSHLAASISHVEGLIDASNRKLIEKISGFLEGKPVATIHTHEQFENMT</sequence>
<evidence type="ECO:0000313" key="4">
    <source>
        <dbReference type="Proteomes" id="UP000178815"/>
    </source>
</evidence>
<dbReference type="InterPro" id="IPR006140">
    <property type="entry name" value="D-isomer_DH_NAD-bd"/>
</dbReference>
<evidence type="ECO:0000259" key="2">
    <source>
        <dbReference type="Pfam" id="PF02826"/>
    </source>
</evidence>
<dbReference type="Gene3D" id="3.40.50.720">
    <property type="entry name" value="NAD(P)-binding Rossmann-like Domain"/>
    <property type="match status" value="5"/>
</dbReference>